<evidence type="ECO:0000313" key="2">
    <source>
        <dbReference type="EMBL" id="KAF5404762.1"/>
    </source>
</evidence>
<organism evidence="2 3">
    <name type="scientific">Paragonimus heterotremus</name>
    <dbReference type="NCBI Taxonomy" id="100268"/>
    <lineage>
        <taxon>Eukaryota</taxon>
        <taxon>Metazoa</taxon>
        <taxon>Spiralia</taxon>
        <taxon>Lophotrochozoa</taxon>
        <taxon>Platyhelminthes</taxon>
        <taxon>Trematoda</taxon>
        <taxon>Digenea</taxon>
        <taxon>Plagiorchiida</taxon>
        <taxon>Troglotremata</taxon>
        <taxon>Troglotrematidae</taxon>
        <taxon>Paragonimus</taxon>
    </lineage>
</organism>
<dbReference type="AlphaFoldDB" id="A0A8J4ST40"/>
<dbReference type="Gene3D" id="3.30.1370.100">
    <property type="entry name" value="MutL, C-terminal domain, regulatory subdomain"/>
    <property type="match status" value="1"/>
</dbReference>
<proteinExistence type="predicted"/>
<dbReference type="GO" id="GO:0006298">
    <property type="term" value="P:mismatch repair"/>
    <property type="evidence" value="ECO:0007669"/>
    <property type="project" value="InterPro"/>
</dbReference>
<protein>
    <submittedName>
        <fullName evidence="2">DNA mismatch repair protein MLH3</fullName>
    </submittedName>
</protein>
<dbReference type="SUPFAM" id="SSF118116">
    <property type="entry name" value="DNA mismatch repair protein MutL"/>
    <property type="match status" value="1"/>
</dbReference>
<evidence type="ECO:0000313" key="3">
    <source>
        <dbReference type="Proteomes" id="UP000748531"/>
    </source>
</evidence>
<name>A0A8J4ST40_9TREM</name>
<dbReference type="InterPro" id="IPR038973">
    <property type="entry name" value="MutL/Mlh/Pms-like"/>
</dbReference>
<accession>A0A8J4ST40</accession>
<dbReference type="InterPro" id="IPR042121">
    <property type="entry name" value="MutL_C_regsub"/>
</dbReference>
<dbReference type="PANTHER" id="PTHR10073">
    <property type="entry name" value="DNA MISMATCH REPAIR PROTEIN MLH, PMS, MUTL"/>
    <property type="match status" value="1"/>
</dbReference>
<dbReference type="PANTHER" id="PTHR10073:SF47">
    <property type="entry name" value="DNA MISMATCH REPAIR PROTEIN MLH3"/>
    <property type="match status" value="1"/>
</dbReference>
<dbReference type="GO" id="GO:0016887">
    <property type="term" value="F:ATP hydrolysis activity"/>
    <property type="evidence" value="ECO:0007669"/>
    <property type="project" value="InterPro"/>
</dbReference>
<dbReference type="OrthoDB" id="429932at2759"/>
<comment type="caution">
    <text evidence="2">The sequence shown here is derived from an EMBL/GenBank/DDBJ whole genome shotgun (WGS) entry which is preliminary data.</text>
</comment>
<dbReference type="InterPro" id="IPR037198">
    <property type="entry name" value="MutL_C_sf"/>
</dbReference>
<sequence length="246" mass="27812">MSYRHPKKFKLDNEKNTLLLTNKMLKRCSIIGYIDNNLILIKTVDMTGTKQNERLGCSIFAIDQHACHERILLEKLESHFETAIASLKNTSPTEIFPTTTVSLEINYPLSKNPSQRHSTKIRNTMARFGIHYKGSLSDTVSVFKVPALFATNGCIVSGAENSIRKFIRTILLYGTTDTNKLTTALKKIVRPFLQLRACRTAIRFGDPLDKSERRKLIDELSNCRLPFQCAHGRPTCALLAKLPKSD</sequence>
<dbReference type="InterPro" id="IPR014790">
    <property type="entry name" value="MutL_C"/>
</dbReference>
<feature type="domain" description="MutL C-terminal dimerisation" evidence="1">
    <location>
        <begin position="30"/>
        <end position="208"/>
    </location>
</feature>
<dbReference type="GO" id="GO:0140664">
    <property type="term" value="F:ATP-dependent DNA damage sensor activity"/>
    <property type="evidence" value="ECO:0007669"/>
    <property type="project" value="InterPro"/>
</dbReference>
<keyword evidence="3" id="KW-1185">Reference proteome</keyword>
<dbReference type="Proteomes" id="UP000748531">
    <property type="component" value="Unassembled WGS sequence"/>
</dbReference>
<reference evidence="2" key="1">
    <citation type="submission" date="2019-05" db="EMBL/GenBank/DDBJ databases">
        <title>Annotation for the trematode Paragonimus heterotremus.</title>
        <authorList>
            <person name="Choi Y.-J."/>
        </authorList>
    </citation>
    <scope>NUCLEOTIDE SEQUENCE</scope>
    <source>
        <strain evidence="2">LC</strain>
    </source>
</reference>
<dbReference type="GO" id="GO:0032300">
    <property type="term" value="C:mismatch repair complex"/>
    <property type="evidence" value="ECO:0007669"/>
    <property type="project" value="InterPro"/>
</dbReference>
<dbReference type="GO" id="GO:0005524">
    <property type="term" value="F:ATP binding"/>
    <property type="evidence" value="ECO:0007669"/>
    <property type="project" value="InterPro"/>
</dbReference>
<gene>
    <name evidence="2" type="ORF">PHET_01554</name>
</gene>
<dbReference type="Gene3D" id="3.30.1540.20">
    <property type="entry name" value="MutL, C-terminal domain, dimerisation subdomain"/>
    <property type="match status" value="1"/>
</dbReference>
<dbReference type="EMBL" id="LUCH01000592">
    <property type="protein sequence ID" value="KAF5404762.1"/>
    <property type="molecule type" value="Genomic_DNA"/>
</dbReference>
<dbReference type="InterPro" id="IPR042120">
    <property type="entry name" value="MutL_C_dimsub"/>
</dbReference>
<dbReference type="SMART" id="SM00853">
    <property type="entry name" value="MutL_C"/>
    <property type="match status" value="1"/>
</dbReference>
<evidence type="ECO:0000259" key="1">
    <source>
        <dbReference type="SMART" id="SM00853"/>
    </source>
</evidence>